<keyword evidence="3" id="KW-0408">Iron</keyword>
<dbReference type="GO" id="GO:0016491">
    <property type="term" value="F:oxidoreductase activity"/>
    <property type="evidence" value="ECO:0007669"/>
    <property type="project" value="UniProtKB-ARBA"/>
</dbReference>
<dbReference type="EMBL" id="MT631269">
    <property type="protein sequence ID" value="QNO47643.1"/>
    <property type="molecule type" value="Genomic_DNA"/>
</dbReference>
<evidence type="ECO:0000256" key="3">
    <source>
        <dbReference type="ARBA" id="ARBA00023004"/>
    </source>
</evidence>
<dbReference type="Pfam" id="PF02552">
    <property type="entry name" value="CO_dh"/>
    <property type="match status" value="1"/>
</dbReference>
<dbReference type="GO" id="GO:0046872">
    <property type="term" value="F:metal ion binding"/>
    <property type="evidence" value="ECO:0007669"/>
    <property type="project" value="UniProtKB-KW"/>
</dbReference>
<gene>
    <name evidence="6" type="primary">rsxB_1</name>
    <name evidence="6" type="ORF">MPIGPLOG_00011</name>
</gene>
<dbReference type="SUPFAM" id="SSF54862">
    <property type="entry name" value="4Fe-4S ferredoxins"/>
    <property type="match status" value="1"/>
</dbReference>
<dbReference type="InterPro" id="IPR003704">
    <property type="entry name" value="CdhB"/>
</dbReference>
<dbReference type="InterPro" id="IPR017896">
    <property type="entry name" value="4Fe4S_Fe-S-bd"/>
</dbReference>
<organism evidence="6">
    <name type="scientific">Candidatus Methanogaster sp. ANME-2c ERB4</name>
    <dbReference type="NCBI Taxonomy" id="2759911"/>
    <lineage>
        <taxon>Archaea</taxon>
        <taxon>Methanobacteriati</taxon>
        <taxon>Methanobacteriota</taxon>
        <taxon>Stenosarchaea group</taxon>
        <taxon>Methanomicrobia</taxon>
        <taxon>Methanosarcinales</taxon>
        <taxon>ANME-2 cluster</taxon>
        <taxon>Candidatus Methanogasteraceae</taxon>
        <taxon>Candidatus Methanogaster</taxon>
    </lineage>
</organism>
<dbReference type="CDD" id="cd04410">
    <property type="entry name" value="DMSOR_beta-like"/>
    <property type="match status" value="1"/>
</dbReference>
<dbReference type="Gene3D" id="3.30.70.20">
    <property type="match status" value="2"/>
</dbReference>
<dbReference type="GO" id="GO:0051539">
    <property type="term" value="F:4 iron, 4 sulfur cluster binding"/>
    <property type="evidence" value="ECO:0007669"/>
    <property type="project" value="UniProtKB-KW"/>
</dbReference>
<protein>
    <submittedName>
        <fullName evidence="6">Ion-translocating oxidoreductase complex subunit B</fullName>
    </submittedName>
</protein>
<dbReference type="PANTHER" id="PTHR43177">
    <property type="entry name" value="PROTEIN NRFC"/>
    <property type="match status" value="1"/>
</dbReference>
<reference evidence="6" key="1">
    <citation type="submission" date="2020-06" db="EMBL/GenBank/DDBJ databases">
        <title>Unique genomic features of the anaerobic methanotrophic archaea.</title>
        <authorList>
            <person name="Chadwick G.L."/>
            <person name="Skennerton C.T."/>
            <person name="Laso-Perez R."/>
            <person name="Leu A.O."/>
            <person name="Speth D.R."/>
            <person name="Yu H."/>
            <person name="Morgan-Lang C."/>
            <person name="Hatzenpichler R."/>
            <person name="Goudeau D."/>
            <person name="Malmstrom R."/>
            <person name="Brazelton W.J."/>
            <person name="Woyke T."/>
            <person name="Hallam S.J."/>
            <person name="Tyson G.W."/>
            <person name="Wegener G."/>
            <person name="Boetius A."/>
            <person name="Orphan V."/>
        </authorList>
    </citation>
    <scope>NUCLEOTIDE SEQUENCE</scope>
</reference>
<dbReference type="InterPro" id="IPR017900">
    <property type="entry name" value="4Fe4S_Fe_S_CS"/>
</dbReference>
<dbReference type="PROSITE" id="PS00198">
    <property type="entry name" value="4FE4S_FER_1"/>
    <property type="match status" value="1"/>
</dbReference>
<evidence type="ECO:0000259" key="5">
    <source>
        <dbReference type="PROSITE" id="PS51379"/>
    </source>
</evidence>
<evidence type="ECO:0000256" key="2">
    <source>
        <dbReference type="ARBA" id="ARBA00022723"/>
    </source>
</evidence>
<name>A0A7G9YI09_9EURY</name>
<dbReference type="SUPFAM" id="SSF52467">
    <property type="entry name" value="DHS-like NAD/FAD-binding domain"/>
    <property type="match status" value="1"/>
</dbReference>
<proteinExistence type="predicted"/>
<dbReference type="AlphaFoldDB" id="A0A7G9YI09"/>
<dbReference type="Gene3D" id="3.40.50.1220">
    <property type="entry name" value="TPP-binding domain"/>
    <property type="match status" value="1"/>
</dbReference>
<keyword evidence="1" id="KW-0004">4Fe-4S</keyword>
<dbReference type="NCBIfam" id="TIGR00315">
    <property type="entry name" value="cdhB"/>
    <property type="match status" value="1"/>
</dbReference>
<accession>A0A7G9YI09</accession>
<feature type="domain" description="4Fe-4S ferredoxin-type" evidence="5">
    <location>
        <begin position="235"/>
        <end position="264"/>
    </location>
</feature>
<evidence type="ECO:0000256" key="4">
    <source>
        <dbReference type="ARBA" id="ARBA00023014"/>
    </source>
</evidence>
<dbReference type="PANTHER" id="PTHR43177:SF3">
    <property type="entry name" value="PROTEIN NRFC HOMOLOG"/>
    <property type="match status" value="1"/>
</dbReference>
<dbReference type="GO" id="GO:0019385">
    <property type="term" value="P:methanogenesis, from acetate"/>
    <property type="evidence" value="ECO:0007669"/>
    <property type="project" value="InterPro"/>
</dbReference>
<keyword evidence="2" id="KW-0479">Metal-binding</keyword>
<keyword evidence="4" id="KW-0411">Iron-sulfur</keyword>
<dbReference type="InterPro" id="IPR029035">
    <property type="entry name" value="DHS-like_NAD/FAD-binding_dom"/>
</dbReference>
<evidence type="ECO:0000256" key="1">
    <source>
        <dbReference type="ARBA" id="ARBA00022485"/>
    </source>
</evidence>
<sequence>MRAYQSANVPGPHVGKVASSGIIANAIKKAMRPVLIIGSDIKHLDWMRSLAEEMDIPTVATAHIAGAMRKDGFNPDRVMGAIEITNLLESPEWTGLRGEGQHDLAIFAGVKYYLEAQMLSALKNFAPHLTTIALSPGYQPNADLSIPNLNEGEFDELLAKVTDALSIESFRYSQTVNLIKCTECGDCVLACEKEHGTRRIRLSEKQVPVLCLHCLPDKAKCAAACEADAIKDESGILVVDSELCTGCGACEGACPAGHIYVGSDGVAHKCTLCVDSERIIPACVTACRDGAMMYGVTEKRKKAAKKQ</sequence>
<evidence type="ECO:0000313" key="6">
    <source>
        <dbReference type="EMBL" id="QNO47643.1"/>
    </source>
</evidence>
<dbReference type="PROSITE" id="PS51379">
    <property type="entry name" value="4FE4S_FER_2"/>
    <property type="match status" value="1"/>
</dbReference>
<dbReference type="InterPro" id="IPR050954">
    <property type="entry name" value="ET_IronSulfur_Cluster-Binding"/>
</dbReference>
<dbReference type="Pfam" id="PF13247">
    <property type="entry name" value="Fer4_11"/>
    <property type="match status" value="1"/>
</dbReference>